<sequence>MSRYRTETENLDYEKTSACTNFLHYSWKTITCLFSHITLVSMVVSYCVLGAFTFEALEVNNEKQVKRGIPRIRENVTQHLWNFTQELNALEEANFTRGAKRYLRSFENALLDAMTKDGWDGIEDEHKVQWTLTGSLFYSIIVITTIGYGHIAPKTTWGKVVTIFYAILGIPLMLLCLSNIGDIMATSFRFLYWRVCCYVCTKKPKKMKRSKSVRSGIRSDGSKFSRSRNASVRRSVRTSTKSADSGFAFSDIGPASHSDTELRYDDHPNRGVSLPRTRSYNKSQRASGNATPRKISQVNHSTPNHVYPQRGYSLDRKRATKDVEIELDPISLDNSSILCNRYVIGKNDGFAKKIPGKGITLRQQEIQNRANSMPADRRAKSMPRTPNYLEPPRISSPDEEEEVEKRGSRRSRSPMRKHKLPNRPSPSPRMMTPLGYGYKSKYLDDSDSDQDYDYYEDSYETGRTRIKPVPIWLCVFLVVGYILAGAYLFKTWENWEYLDAAYFCFITLTTIGFGDLVPAKGVSQDGYYATISIALCSLYLLFGISLLAMSFNLVQEEVISNVKSVAKTLGIIKSESDDEDDDG</sequence>
<keyword evidence="13" id="KW-1185">Reference proteome</keyword>
<dbReference type="EMBL" id="OU896717">
    <property type="protein sequence ID" value="CAH1118689.1"/>
    <property type="molecule type" value="Genomic_DNA"/>
</dbReference>
<comment type="subcellular location">
    <subcellularLocation>
        <location evidence="1">Membrane</location>
        <topology evidence="1">Multi-pass membrane protein</topology>
    </subcellularLocation>
</comment>
<keyword evidence="3 8" id="KW-0812">Transmembrane</keyword>
<feature type="region of interest" description="Disordered" evidence="9">
    <location>
        <begin position="209"/>
        <end position="239"/>
    </location>
</feature>
<feature type="transmembrane region" description="Helical" evidence="10">
    <location>
        <begin position="469"/>
        <end position="488"/>
    </location>
</feature>
<evidence type="ECO:0000256" key="8">
    <source>
        <dbReference type="RuleBase" id="RU003857"/>
    </source>
</evidence>
<dbReference type="Gene3D" id="1.10.287.70">
    <property type="match status" value="2"/>
</dbReference>
<evidence type="ECO:0000256" key="1">
    <source>
        <dbReference type="ARBA" id="ARBA00004141"/>
    </source>
</evidence>
<feature type="transmembrane region" description="Helical" evidence="10">
    <location>
        <begin position="130"/>
        <end position="151"/>
    </location>
</feature>
<keyword evidence="2 8" id="KW-0813">Transport</keyword>
<feature type="transmembrane region" description="Helical" evidence="10">
    <location>
        <begin position="163"/>
        <end position="185"/>
    </location>
</feature>
<dbReference type="InterPro" id="IPR003280">
    <property type="entry name" value="2pore_dom_K_chnl"/>
</dbReference>
<comment type="similarity">
    <text evidence="8">Belongs to the two pore domain potassium channel (TC 1.A.1.8) family.</text>
</comment>
<keyword evidence="7 8" id="KW-0407">Ion channel</keyword>
<keyword evidence="4 10" id="KW-1133">Transmembrane helix</keyword>
<evidence type="ECO:0000256" key="10">
    <source>
        <dbReference type="SAM" id="Phobius"/>
    </source>
</evidence>
<feature type="compositionally biased region" description="Polar residues" evidence="9">
    <location>
        <begin position="276"/>
        <end position="304"/>
    </location>
</feature>
<feature type="compositionally biased region" description="Basic and acidic residues" evidence="9">
    <location>
        <begin position="258"/>
        <end position="269"/>
    </location>
</feature>
<organism evidence="12 13">
    <name type="scientific">Phaedon cochleariae</name>
    <name type="common">Mustard beetle</name>
    <dbReference type="NCBI Taxonomy" id="80249"/>
    <lineage>
        <taxon>Eukaryota</taxon>
        <taxon>Metazoa</taxon>
        <taxon>Ecdysozoa</taxon>
        <taxon>Arthropoda</taxon>
        <taxon>Hexapoda</taxon>
        <taxon>Insecta</taxon>
        <taxon>Pterygota</taxon>
        <taxon>Neoptera</taxon>
        <taxon>Endopterygota</taxon>
        <taxon>Coleoptera</taxon>
        <taxon>Polyphaga</taxon>
        <taxon>Cucujiformia</taxon>
        <taxon>Chrysomeloidea</taxon>
        <taxon>Chrysomelidae</taxon>
        <taxon>Chrysomelinae</taxon>
        <taxon>Chrysomelini</taxon>
        <taxon>Phaedon</taxon>
    </lineage>
</organism>
<dbReference type="OrthoDB" id="6576929at2759"/>
<evidence type="ECO:0000256" key="2">
    <source>
        <dbReference type="ARBA" id="ARBA00022448"/>
    </source>
</evidence>
<evidence type="ECO:0000256" key="7">
    <source>
        <dbReference type="ARBA" id="ARBA00023303"/>
    </source>
</evidence>
<dbReference type="AlphaFoldDB" id="A0A9P0D9Z1"/>
<dbReference type="PRINTS" id="PR01333">
    <property type="entry name" value="2POREKCHANEL"/>
</dbReference>
<evidence type="ECO:0000313" key="13">
    <source>
        <dbReference type="Proteomes" id="UP001153737"/>
    </source>
</evidence>
<dbReference type="GO" id="GO:0030322">
    <property type="term" value="P:stabilization of membrane potential"/>
    <property type="evidence" value="ECO:0007669"/>
    <property type="project" value="TreeGrafter"/>
</dbReference>
<accession>A0A9P0D9Z1</accession>
<dbReference type="PANTHER" id="PTHR11003">
    <property type="entry name" value="POTASSIUM CHANNEL, SUBFAMILY K"/>
    <property type="match status" value="1"/>
</dbReference>
<feature type="domain" description="Potassium channel" evidence="11">
    <location>
        <begin position="128"/>
        <end position="184"/>
    </location>
</feature>
<proteinExistence type="inferred from homology"/>
<gene>
    <name evidence="12" type="ORF">PHAECO_LOCUS2310</name>
</gene>
<reference evidence="12" key="2">
    <citation type="submission" date="2022-10" db="EMBL/GenBank/DDBJ databases">
        <authorList>
            <consortium name="ENA_rothamsted_submissions"/>
            <consortium name="culmorum"/>
            <person name="King R."/>
        </authorList>
    </citation>
    <scope>NUCLEOTIDE SEQUENCE</scope>
</reference>
<feature type="domain" description="Potassium channel" evidence="11">
    <location>
        <begin position="477"/>
        <end position="557"/>
    </location>
</feature>
<protein>
    <recommendedName>
        <fullName evidence="11">Potassium channel domain-containing protein</fullName>
    </recommendedName>
</protein>
<feature type="region of interest" description="Disordered" evidence="9">
    <location>
        <begin position="258"/>
        <end position="309"/>
    </location>
</feature>
<reference evidence="12" key="1">
    <citation type="submission" date="2022-01" db="EMBL/GenBank/DDBJ databases">
        <authorList>
            <person name="King R."/>
        </authorList>
    </citation>
    <scope>NUCLEOTIDE SEQUENCE</scope>
</reference>
<dbReference type="GO" id="GO:0005886">
    <property type="term" value="C:plasma membrane"/>
    <property type="evidence" value="ECO:0007669"/>
    <property type="project" value="TreeGrafter"/>
</dbReference>
<evidence type="ECO:0000256" key="6">
    <source>
        <dbReference type="ARBA" id="ARBA00023136"/>
    </source>
</evidence>
<evidence type="ECO:0000259" key="11">
    <source>
        <dbReference type="Pfam" id="PF07885"/>
    </source>
</evidence>
<feature type="transmembrane region" description="Helical" evidence="10">
    <location>
        <begin position="33"/>
        <end position="57"/>
    </location>
</feature>
<dbReference type="Pfam" id="PF07885">
    <property type="entry name" value="Ion_trans_2"/>
    <property type="match status" value="2"/>
</dbReference>
<evidence type="ECO:0000313" key="12">
    <source>
        <dbReference type="EMBL" id="CAH1118689.1"/>
    </source>
</evidence>
<keyword evidence="5 8" id="KW-0406">Ion transport</keyword>
<feature type="compositionally biased region" description="Basic residues" evidence="9">
    <location>
        <begin position="407"/>
        <end position="421"/>
    </location>
</feature>
<dbReference type="SUPFAM" id="SSF81324">
    <property type="entry name" value="Voltage-gated potassium channels"/>
    <property type="match status" value="2"/>
</dbReference>
<dbReference type="PANTHER" id="PTHR11003:SF334">
    <property type="entry name" value="FI03418P"/>
    <property type="match status" value="1"/>
</dbReference>
<evidence type="ECO:0000256" key="9">
    <source>
        <dbReference type="SAM" id="MobiDB-lite"/>
    </source>
</evidence>
<dbReference type="GO" id="GO:0015271">
    <property type="term" value="F:outward rectifier potassium channel activity"/>
    <property type="evidence" value="ECO:0007669"/>
    <property type="project" value="TreeGrafter"/>
</dbReference>
<name>A0A9P0D9Z1_PHACE</name>
<dbReference type="FunFam" id="1.10.287.70:FF:000316">
    <property type="entry name" value="FI03418p"/>
    <property type="match status" value="1"/>
</dbReference>
<feature type="compositionally biased region" description="Low complexity" evidence="9">
    <location>
        <begin position="227"/>
        <end position="239"/>
    </location>
</feature>
<feature type="region of interest" description="Disordered" evidence="9">
    <location>
        <begin position="368"/>
        <end position="431"/>
    </location>
</feature>
<dbReference type="InterPro" id="IPR013099">
    <property type="entry name" value="K_chnl_dom"/>
</dbReference>
<dbReference type="Proteomes" id="UP001153737">
    <property type="component" value="Chromosome 11"/>
</dbReference>
<evidence type="ECO:0000256" key="5">
    <source>
        <dbReference type="ARBA" id="ARBA00023065"/>
    </source>
</evidence>
<evidence type="ECO:0000256" key="3">
    <source>
        <dbReference type="ARBA" id="ARBA00022692"/>
    </source>
</evidence>
<feature type="transmembrane region" description="Helical" evidence="10">
    <location>
        <begin position="500"/>
        <end position="519"/>
    </location>
</feature>
<feature type="transmembrane region" description="Helical" evidence="10">
    <location>
        <begin position="526"/>
        <end position="551"/>
    </location>
</feature>
<dbReference type="GO" id="GO:0022841">
    <property type="term" value="F:potassium ion leak channel activity"/>
    <property type="evidence" value="ECO:0007669"/>
    <property type="project" value="TreeGrafter"/>
</dbReference>
<evidence type="ECO:0000256" key="4">
    <source>
        <dbReference type="ARBA" id="ARBA00022989"/>
    </source>
</evidence>
<keyword evidence="6 10" id="KW-0472">Membrane</keyword>